<gene>
    <name evidence="1" type="ORF">FRACYDRAFT_269375</name>
</gene>
<reference evidence="1 2" key="1">
    <citation type="submission" date="2016-09" db="EMBL/GenBank/DDBJ databases">
        <title>Extensive genetic diversity and differential bi-allelic expression allows diatom success in the polar Southern Ocean.</title>
        <authorList>
            <consortium name="DOE Joint Genome Institute"/>
            <person name="Mock T."/>
            <person name="Otillar R.P."/>
            <person name="Strauss J."/>
            <person name="Dupont C."/>
            <person name="Frickenhaus S."/>
            <person name="Maumus F."/>
            <person name="Mcmullan M."/>
            <person name="Sanges R."/>
            <person name="Schmutz J."/>
            <person name="Toseland A."/>
            <person name="Valas R."/>
            <person name="Veluchamy A."/>
            <person name="Ward B.J."/>
            <person name="Allen A."/>
            <person name="Barry K."/>
            <person name="Falciatore A."/>
            <person name="Ferrante M."/>
            <person name="Fortunato A.E."/>
            <person name="Gloeckner G."/>
            <person name="Gruber A."/>
            <person name="Hipkin R."/>
            <person name="Janech M."/>
            <person name="Kroth P."/>
            <person name="Leese F."/>
            <person name="Lindquist E."/>
            <person name="Lyon B.R."/>
            <person name="Martin J."/>
            <person name="Mayer C."/>
            <person name="Parker M."/>
            <person name="Quesneville H."/>
            <person name="Raymond J."/>
            <person name="Uhlig C."/>
            <person name="Valentin K.U."/>
            <person name="Worden A.Z."/>
            <person name="Armbrust E.V."/>
            <person name="Bowler C."/>
            <person name="Green B."/>
            <person name="Moulton V."/>
            <person name="Van Oosterhout C."/>
            <person name="Grigoriev I."/>
        </authorList>
    </citation>
    <scope>NUCLEOTIDE SEQUENCE [LARGE SCALE GENOMIC DNA]</scope>
    <source>
        <strain evidence="1 2">CCMP1102</strain>
    </source>
</reference>
<name>A0A1E7FBG1_9STRA</name>
<dbReference type="AlphaFoldDB" id="A0A1E7FBG1"/>
<organism evidence="1 2">
    <name type="scientific">Fragilariopsis cylindrus CCMP1102</name>
    <dbReference type="NCBI Taxonomy" id="635003"/>
    <lineage>
        <taxon>Eukaryota</taxon>
        <taxon>Sar</taxon>
        <taxon>Stramenopiles</taxon>
        <taxon>Ochrophyta</taxon>
        <taxon>Bacillariophyta</taxon>
        <taxon>Bacillariophyceae</taxon>
        <taxon>Bacillariophycidae</taxon>
        <taxon>Bacillariales</taxon>
        <taxon>Bacillariaceae</taxon>
        <taxon>Fragilariopsis</taxon>
    </lineage>
</organism>
<accession>A0A1E7FBG1</accession>
<dbReference type="EMBL" id="KV784359">
    <property type="protein sequence ID" value="OEU15474.1"/>
    <property type="molecule type" value="Genomic_DNA"/>
</dbReference>
<dbReference type="InParanoid" id="A0A1E7FBG1"/>
<dbReference type="OrthoDB" id="47369at2759"/>
<sequence length="200" mass="22669">MAPLLVEDSLSFSDDSNAIDDRHKNICFAPLHTSINRRCVSFGAFVSTYEIIHHKDLSKEEIKSAWYNREDMRQMKVQAKSDAKLIECNNGDDDDVCKRGLESRTKSGMRRKKHNRTNAYAAVFLEIDYQEDEGTFDEEAIADAYFMYSDQCQVSAQIIGKQDEIEANRSMKTDFFGPNFYKSNGADLSTTESLTISAAA</sequence>
<dbReference type="KEGG" id="fcy:FRACYDRAFT_269375"/>
<protein>
    <submittedName>
        <fullName evidence="1">Uncharacterized protein</fullName>
    </submittedName>
</protein>
<proteinExistence type="predicted"/>
<keyword evidence="2" id="KW-1185">Reference proteome</keyword>
<evidence type="ECO:0000313" key="1">
    <source>
        <dbReference type="EMBL" id="OEU15474.1"/>
    </source>
</evidence>
<dbReference type="Proteomes" id="UP000095751">
    <property type="component" value="Unassembled WGS sequence"/>
</dbReference>
<evidence type="ECO:0000313" key="2">
    <source>
        <dbReference type="Proteomes" id="UP000095751"/>
    </source>
</evidence>